<comment type="caution">
    <text evidence="1">The sequence shown here is derived from an EMBL/GenBank/DDBJ whole genome shotgun (WGS) entry which is preliminary data.</text>
</comment>
<evidence type="ECO:0000313" key="2">
    <source>
        <dbReference type="Proteomes" id="UP001498398"/>
    </source>
</evidence>
<proteinExistence type="predicted"/>
<organism evidence="1 2">
    <name type="scientific">Marasmiellus scandens</name>
    <dbReference type="NCBI Taxonomy" id="2682957"/>
    <lineage>
        <taxon>Eukaryota</taxon>
        <taxon>Fungi</taxon>
        <taxon>Dikarya</taxon>
        <taxon>Basidiomycota</taxon>
        <taxon>Agaricomycotina</taxon>
        <taxon>Agaricomycetes</taxon>
        <taxon>Agaricomycetidae</taxon>
        <taxon>Agaricales</taxon>
        <taxon>Marasmiineae</taxon>
        <taxon>Omphalotaceae</taxon>
        <taxon>Marasmiellus</taxon>
    </lineage>
</organism>
<gene>
    <name evidence="1" type="ORF">VKT23_018466</name>
</gene>
<keyword evidence="2" id="KW-1185">Reference proteome</keyword>
<dbReference type="Gene3D" id="1.10.510.10">
    <property type="entry name" value="Transferase(Phosphotransferase) domain 1"/>
    <property type="match status" value="1"/>
</dbReference>
<dbReference type="EMBL" id="JBANRG010000084">
    <property type="protein sequence ID" value="KAK7437568.1"/>
    <property type="molecule type" value="Genomic_DNA"/>
</dbReference>
<evidence type="ECO:0008006" key="3">
    <source>
        <dbReference type="Google" id="ProtNLM"/>
    </source>
</evidence>
<protein>
    <recommendedName>
        <fullName evidence="3">Protein kinase domain-containing protein</fullName>
    </recommendedName>
</protein>
<sequence length="173" mass="19326">MAVFKAEARNINSGTTCEVAVKSTYSYGKTGHELLAKCGLVPALKYCQREDSVGGMLVVVMDWVTGECFSGPTEDDRVIQSLRTAVKILHVNGLVFGDLRMPNVLVNRKEKTVKLIDFDWCGPDLSARYPVTINLNSAFYYIHWHSDTKRGGLIAKAHDAHMFRVLTDMQLDD</sequence>
<dbReference type="Proteomes" id="UP001498398">
    <property type="component" value="Unassembled WGS sequence"/>
</dbReference>
<dbReference type="SUPFAM" id="SSF56112">
    <property type="entry name" value="Protein kinase-like (PK-like)"/>
    <property type="match status" value="1"/>
</dbReference>
<dbReference type="InterPro" id="IPR011009">
    <property type="entry name" value="Kinase-like_dom_sf"/>
</dbReference>
<accession>A0ABR1IRB1</accession>
<evidence type="ECO:0000313" key="1">
    <source>
        <dbReference type="EMBL" id="KAK7437568.1"/>
    </source>
</evidence>
<reference evidence="1 2" key="1">
    <citation type="submission" date="2024-01" db="EMBL/GenBank/DDBJ databases">
        <title>A draft genome for the cacao thread blight pathogen Marasmiellus scandens.</title>
        <authorList>
            <person name="Baruah I.K."/>
            <person name="Leung J."/>
            <person name="Bukari Y."/>
            <person name="Amoako-Attah I."/>
            <person name="Meinhardt L.W."/>
            <person name="Bailey B.A."/>
            <person name="Cohen S.P."/>
        </authorList>
    </citation>
    <scope>NUCLEOTIDE SEQUENCE [LARGE SCALE GENOMIC DNA]</scope>
    <source>
        <strain evidence="1 2">GH-19</strain>
    </source>
</reference>
<name>A0ABR1IRB1_9AGAR</name>